<evidence type="ECO:0000313" key="3">
    <source>
        <dbReference type="EMBL" id="MBL7259430.1"/>
    </source>
</evidence>
<dbReference type="SMART" id="SM00642">
    <property type="entry name" value="Aamy"/>
    <property type="match status" value="1"/>
</dbReference>
<sequence>MPVRRVADLDFAQFAGREFHPSPAAWEDHVLYFLMLDRFSDGRERDYLDRDGQPVTTGTTPPLRPADHGNAVTTDADARRWREAGTRFTGGTFAGLRSKLGYLRRLGVTAVWISPVLRQAPGVESYHGYATQNFLDADPHFGSPEQLRDLVAEAHEQGIRVILDVVVNHAGDVFGYDPDRYLTADGTFDARWDGNPYRVEGFRDASGKPLLPFGPVDDAWPDGAVWPAELQQAGTFTAKGRIDNWDWFPEFVEGDFLGLKDIALGAGAVDAYRPSPALRALTRAYQYWIAYADLDGFRVDTVKHMDPGAARYFASAIHEFAQSIGKDNFCLIAEITGDRGFAYRTLEAVGMDAALGLADVQGRLEGLVKGRVDPAEYFDLFRNSFELGKDSHTWFRDRVVTSYDDHDQVRKGGAKARFAADADGARLTLAALALNATTLGIPCVYYGSEQAFDGAGDNDRYLREAMFGGEFGPFRSRGGHAFDENHPAYRQFARVLDLRRRLPALRRGRQYLREISGDGVSFGLPRVLGGRMLSVVPWSRLLAGAEVVAAINTDPHLPRTAWVTVDNDLHSQGDSLTCRFSTDPADEGRRAWVEPRNGKAIELTVPPGGFVLYA</sequence>
<dbReference type="InterPro" id="IPR006047">
    <property type="entry name" value="GH13_cat_dom"/>
</dbReference>
<evidence type="ECO:0000313" key="4">
    <source>
        <dbReference type="Proteomes" id="UP000598996"/>
    </source>
</evidence>
<comment type="caution">
    <text evidence="3">The sequence shown here is derived from an EMBL/GenBank/DDBJ whole genome shotgun (WGS) entry which is preliminary data.</text>
</comment>
<reference evidence="3 4" key="1">
    <citation type="submission" date="2021-01" db="EMBL/GenBank/DDBJ databases">
        <title>Actinoplanes sp. nov. LDG1-01 isolated from lichen.</title>
        <authorList>
            <person name="Saeng-In P."/>
            <person name="Phongsopitanun W."/>
            <person name="Kanchanasin P."/>
            <person name="Yuki M."/>
            <person name="Kudo T."/>
            <person name="Ohkuma M."/>
            <person name="Tanasupawat S."/>
        </authorList>
    </citation>
    <scope>NUCLEOTIDE SEQUENCE [LARGE SCALE GENOMIC DNA]</scope>
    <source>
        <strain evidence="3 4">LDG1-01</strain>
    </source>
</reference>
<protein>
    <recommendedName>
        <fullName evidence="2">Glycosyl hydrolase family 13 catalytic domain-containing protein</fullName>
    </recommendedName>
</protein>
<dbReference type="PANTHER" id="PTHR10357:SF209">
    <property type="entry name" value="PERIPLASMIC ALPHA-AMYLASE"/>
    <property type="match status" value="1"/>
</dbReference>
<dbReference type="PANTHER" id="PTHR10357">
    <property type="entry name" value="ALPHA-AMYLASE FAMILY MEMBER"/>
    <property type="match status" value="1"/>
</dbReference>
<dbReference type="EMBL" id="JAENHO010000011">
    <property type="protein sequence ID" value="MBL7259430.1"/>
    <property type="molecule type" value="Genomic_DNA"/>
</dbReference>
<proteinExistence type="predicted"/>
<dbReference type="CDD" id="cd11352">
    <property type="entry name" value="AmyAc_5"/>
    <property type="match status" value="1"/>
</dbReference>
<gene>
    <name evidence="3" type="ORF">JKJ07_34455</name>
</gene>
<dbReference type="SUPFAM" id="SSF51445">
    <property type="entry name" value="(Trans)glycosidases"/>
    <property type="match status" value="1"/>
</dbReference>
<dbReference type="Gene3D" id="3.20.20.80">
    <property type="entry name" value="Glycosidases"/>
    <property type="match status" value="1"/>
</dbReference>
<feature type="domain" description="Glycosyl hydrolase family 13 catalytic" evidence="2">
    <location>
        <begin position="33"/>
        <end position="499"/>
    </location>
</feature>
<dbReference type="Pfam" id="PF00128">
    <property type="entry name" value="Alpha-amylase"/>
    <property type="match status" value="1"/>
</dbReference>
<evidence type="ECO:0000259" key="2">
    <source>
        <dbReference type="SMART" id="SM00642"/>
    </source>
</evidence>
<name>A0ABS1VY55_9ACTN</name>
<keyword evidence="4" id="KW-1185">Reference proteome</keyword>
<accession>A0ABS1VY55</accession>
<dbReference type="Proteomes" id="UP000598996">
    <property type="component" value="Unassembled WGS sequence"/>
</dbReference>
<dbReference type="RefSeq" id="WP_202996133.1">
    <property type="nucleotide sequence ID" value="NZ_JAENHO010000011.1"/>
</dbReference>
<dbReference type="InterPro" id="IPR017853">
    <property type="entry name" value="GH"/>
</dbReference>
<feature type="region of interest" description="Disordered" evidence="1">
    <location>
        <begin position="46"/>
        <end position="76"/>
    </location>
</feature>
<evidence type="ECO:0000256" key="1">
    <source>
        <dbReference type="SAM" id="MobiDB-lite"/>
    </source>
</evidence>
<organism evidence="3 4">
    <name type="scientific">Paractinoplanes lichenicola</name>
    <dbReference type="NCBI Taxonomy" id="2802976"/>
    <lineage>
        <taxon>Bacteria</taxon>
        <taxon>Bacillati</taxon>
        <taxon>Actinomycetota</taxon>
        <taxon>Actinomycetes</taxon>
        <taxon>Micromonosporales</taxon>
        <taxon>Micromonosporaceae</taxon>
        <taxon>Paractinoplanes</taxon>
    </lineage>
</organism>